<keyword evidence="9 13" id="KW-0472">Membrane</keyword>
<keyword evidence="5" id="KW-0769">Symport</keyword>
<gene>
    <name evidence="15" type="primary">106091528</name>
</gene>
<dbReference type="SUPFAM" id="SSF103473">
    <property type="entry name" value="MFS general substrate transporter"/>
    <property type="match status" value="1"/>
</dbReference>
<dbReference type="STRING" id="35570.A0A1I8NQ61"/>
<evidence type="ECO:0000256" key="13">
    <source>
        <dbReference type="SAM" id="Phobius"/>
    </source>
</evidence>
<evidence type="ECO:0000256" key="3">
    <source>
        <dbReference type="ARBA" id="ARBA00022448"/>
    </source>
</evidence>
<dbReference type="Gene3D" id="1.20.1250.20">
    <property type="entry name" value="MFS general substrate transporter like domains"/>
    <property type="match status" value="2"/>
</dbReference>
<reference evidence="15" key="1">
    <citation type="submission" date="2020-05" db="UniProtKB">
        <authorList>
            <consortium name="EnsemblMetazoa"/>
        </authorList>
    </citation>
    <scope>IDENTIFICATION</scope>
    <source>
        <strain evidence="15">USDA</strain>
    </source>
</reference>
<evidence type="ECO:0000256" key="5">
    <source>
        <dbReference type="ARBA" id="ARBA00022847"/>
    </source>
</evidence>
<feature type="transmembrane region" description="Helical" evidence="13">
    <location>
        <begin position="415"/>
        <end position="436"/>
    </location>
</feature>
<keyword evidence="8" id="KW-0406">Ion transport</keyword>
<keyword evidence="3" id="KW-0813">Transport</keyword>
<dbReference type="InterPro" id="IPR050382">
    <property type="entry name" value="MFS_Na/Anion_cotransporter"/>
</dbReference>
<dbReference type="VEuPathDB" id="VectorBase:SCAU001068"/>
<dbReference type="InterPro" id="IPR020846">
    <property type="entry name" value="MFS_dom"/>
</dbReference>
<evidence type="ECO:0000256" key="7">
    <source>
        <dbReference type="ARBA" id="ARBA00023053"/>
    </source>
</evidence>
<feature type="transmembrane region" description="Helical" evidence="13">
    <location>
        <begin position="384"/>
        <end position="409"/>
    </location>
</feature>
<evidence type="ECO:0000256" key="11">
    <source>
        <dbReference type="ARBA" id="ARBA00054632"/>
    </source>
</evidence>
<dbReference type="Proteomes" id="UP000095300">
    <property type="component" value="Unassembled WGS sequence"/>
</dbReference>
<proteinExistence type="inferred from homology"/>
<feature type="transmembrane region" description="Helical" evidence="13">
    <location>
        <begin position="283"/>
        <end position="305"/>
    </location>
</feature>
<comment type="function">
    <text evidence="11">May be an inorganic phosphate cotransporter.</text>
</comment>
<feature type="transmembrane region" description="Helical" evidence="13">
    <location>
        <begin position="182"/>
        <end position="203"/>
    </location>
</feature>
<dbReference type="GO" id="GO:0016020">
    <property type="term" value="C:membrane"/>
    <property type="evidence" value="ECO:0007669"/>
    <property type="project" value="UniProtKB-SubCell"/>
</dbReference>
<dbReference type="GO" id="GO:0006814">
    <property type="term" value="P:sodium ion transport"/>
    <property type="evidence" value="ECO:0007669"/>
    <property type="project" value="UniProtKB-KW"/>
</dbReference>
<dbReference type="InterPro" id="IPR011701">
    <property type="entry name" value="MFS"/>
</dbReference>
<evidence type="ECO:0000256" key="9">
    <source>
        <dbReference type="ARBA" id="ARBA00023136"/>
    </source>
</evidence>
<evidence type="ECO:0000313" key="16">
    <source>
        <dbReference type="Proteomes" id="UP000095300"/>
    </source>
</evidence>
<feature type="transmembrane region" description="Helical" evidence="13">
    <location>
        <begin position="62"/>
        <end position="83"/>
    </location>
</feature>
<comment type="similarity">
    <text evidence="2">Belongs to the major facilitator superfamily. Sodium/anion cotransporter family.</text>
</comment>
<evidence type="ECO:0000259" key="14">
    <source>
        <dbReference type="PROSITE" id="PS50850"/>
    </source>
</evidence>
<evidence type="ECO:0000256" key="2">
    <source>
        <dbReference type="ARBA" id="ARBA00008586"/>
    </source>
</evidence>
<dbReference type="Pfam" id="PF07690">
    <property type="entry name" value="MFS_1"/>
    <property type="match status" value="1"/>
</dbReference>
<keyword evidence="7" id="KW-0915">Sodium</keyword>
<evidence type="ECO:0000256" key="1">
    <source>
        <dbReference type="ARBA" id="ARBA00004141"/>
    </source>
</evidence>
<keyword evidence="10" id="KW-0739">Sodium transport</keyword>
<keyword evidence="6 13" id="KW-1133">Transmembrane helix</keyword>
<feature type="transmembrane region" description="Helical" evidence="13">
    <location>
        <begin position="95"/>
        <end position="116"/>
    </location>
</feature>
<feature type="transmembrane region" description="Helical" evidence="13">
    <location>
        <begin position="21"/>
        <end position="42"/>
    </location>
</feature>
<organism evidence="15 16">
    <name type="scientific">Stomoxys calcitrans</name>
    <name type="common">Stable fly</name>
    <name type="synonym">Conops calcitrans</name>
    <dbReference type="NCBI Taxonomy" id="35570"/>
    <lineage>
        <taxon>Eukaryota</taxon>
        <taxon>Metazoa</taxon>
        <taxon>Ecdysozoa</taxon>
        <taxon>Arthropoda</taxon>
        <taxon>Hexapoda</taxon>
        <taxon>Insecta</taxon>
        <taxon>Pterygota</taxon>
        <taxon>Neoptera</taxon>
        <taxon>Endopterygota</taxon>
        <taxon>Diptera</taxon>
        <taxon>Brachycera</taxon>
        <taxon>Muscomorpha</taxon>
        <taxon>Muscoidea</taxon>
        <taxon>Muscidae</taxon>
        <taxon>Stomoxys</taxon>
    </lineage>
</organism>
<name>A0A1I8NQ61_STOCA</name>
<evidence type="ECO:0000256" key="6">
    <source>
        <dbReference type="ARBA" id="ARBA00022989"/>
    </source>
</evidence>
<evidence type="ECO:0000256" key="12">
    <source>
        <dbReference type="ARBA" id="ARBA00068450"/>
    </source>
</evidence>
<keyword evidence="4 13" id="KW-0812">Transmembrane</keyword>
<protein>
    <recommendedName>
        <fullName evidence="12">Putative inorganic phosphate cotransporter</fullName>
    </recommendedName>
</protein>
<comment type="subcellular location">
    <subcellularLocation>
        <location evidence="1">Membrane</location>
        <topology evidence="1">Multi-pass membrane protein</topology>
    </subcellularLocation>
</comment>
<dbReference type="PANTHER" id="PTHR11662">
    <property type="entry name" value="SOLUTE CARRIER FAMILY 17"/>
    <property type="match status" value="1"/>
</dbReference>
<dbReference type="InterPro" id="IPR036259">
    <property type="entry name" value="MFS_trans_sf"/>
</dbReference>
<sequence>MESKINKGPILGMRHVQTFLIFFNVTAIYCSRLNIGVAVVAMTNADTTNPDFPEYDWTEKEISYILSSFFWGYVCTQFLGGILCKKFGAKINMGVSTFVSALLTVLTPWCVGWGGWQVFCAIRVIQGLVQGVIFPCIYEHLALWSPAEERNRLGGFSMTGVDCGTILAMAISGIIAKGSMGWPGISYVSAGICFAWCLLWLILGSNSPNESKFITESEKQYLELSVAHKNDSQDQKIPVPWKAVLTSLPFYALIVARSAQNWGLSTMQSQIPSYLNGVLDMEIQANGLFSSLPFMGMLVMSFVYLMLEDVLRRKKILTLKGVRRVFNTVSFWIPACGLIGIGFLDGDNKPLAISLMTLSVAINSGNIIGSALNTIDLAPNHAGSLMSVVNTVSNFTPFISPLVVGVIVTDVHERSLWQIVFAIAAAIFFFGNLFYITCGTTDTQPWDAEDFLIPKVSQSAERGYNKSIDDLGVYNKGMDLETNISDLNKTEK</sequence>
<feature type="domain" description="Major facilitator superfamily (MFS) profile" evidence="14">
    <location>
        <begin position="10"/>
        <end position="443"/>
    </location>
</feature>
<evidence type="ECO:0000313" key="15">
    <source>
        <dbReference type="EnsemblMetazoa" id="SCAU001068-PB"/>
    </source>
</evidence>
<accession>A0A1I8NQ61</accession>
<keyword evidence="16" id="KW-1185">Reference proteome</keyword>
<dbReference type="GO" id="GO:0015293">
    <property type="term" value="F:symporter activity"/>
    <property type="evidence" value="ECO:0007669"/>
    <property type="project" value="UniProtKB-KW"/>
</dbReference>
<dbReference type="FunFam" id="1.20.1250.20:FF:000144">
    <property type="entry name" value="Picot, isoform B"/>
    <property type="match status" value="1"/>
</dbReference>
<feature type="transmembrane region" description="Helical" evidence="13">
    <location>
        <begin position="153"/>
        <end position="176"/>
    </location>
</feature>
<dbReference type="CDD" id="cd17318">
    <property type="entry name" value="MFS_SLC17"/>
    <property type="match status" value="1"/>
</dbReference>
<dbReference type="PROSITE" id="PS50850">
    <property type="entry name" value="MFS"/>
    <property type="match status" value="1"/>
</dbReference>
<dbReference type="PANTHER" id="PTHR11662:SF280">
    <property type="entry name" value="FI21844P1-RELATED"/>
    <property type="match status" value="1"/>
</dbReference>
<feature type="transmembrane region" description="Helical" evidence="13">
    <location>
        <begin position="325"/>
        <end position="344"/>
    </location>
</feature>
<feature type="transmembrane region" description="Helical" evidence="13">
    <location>
        <begin position="350"/>
        <end position="372"/>
    </location>
</feature>
<dbReference type="FunFam" id="1.20.1250.20:FF:000003">
    <property type="entry name" value="Solute carrier family 17 member 3"/>
    <property type="match status" value="1"/>
</dbReference>
<dbReference type="AlphaFoldDB" id="A0A1I8NQ61"/>
<evidence type="ECO:0000256" key="4">
    <source>
        <dbReference type="ARBA" id="ARBA00022692"/>
    </source>
</evidence>
<evidence type="ECO:0000256" key="10">
    <source>
        <dbReference type="ARBA" id="ARBA00023201"/>
    </source>
</evidence>
<dbReference type="EnsemblMetazoa" id="SCAU001068-RB">
    <property type="protein sequence ID" value="SCAU001068-PB"/>
    <property type="gene ID" value="SCAU001068"/>
</dbReference>
<dbReference type="OrthoDB" id="2985014at2759"/>
<dbReference type="GO" id="GO:0006820">
    <property type="term" value="P:monoatomic anion transport"/>
    <property type="evidence" value="ECO:0007669"/>
    <property type="project" value="TreeGrafter"/>
</dbReference>
<evidence type="ECO:0000256" key="8">
    <source>
        <dbReference type="ARBA" id="ARBA00023065"/>
    </source>
</evidence>